<dbReference type="InterPro" id="IPR011530">
    <property type="entry name" value="rRNA_adenine_dimethylase"/>
</dbReference>
<evidence type="ECO:0000256" key="2">
    <source>
        <dbReference type="ARBA" id="ARBA00022552"/>
    </source>
</evidence>
<keyword evidence="11" id="KW-1185">Reference proteome</keyword>
<dbReference type="Gene3D" id="3.40.50.150">
    <property type="entry name" value="Vaccinia Virus protein VP39"/>
    <property type="match status" value="1"/>
</dbReference>
<keyword evidence="2 7" id="KW-0698">rRNA processing</keyword>
<evidence type="ECO:0000313" key="10">
    <source>
        <dbReference type="EMBL" id="QEO16357.1"/>
    </source>
</evidence>
<evidence type="ECO:0000256" key="5">
    <source>
        <dbReference type="ARBA" id="ARBA00022691"/>
    </source>
</evidence>
<dbReference type="InterPro" id="IPR001737">
    <property type="entry name" value="KsgA/Erm"/>
</dbReference>
<feature type="binding site" evidence="7 8">
    <location>
        <position position="26"/>
    </location>
    <ligand>
        <name>S-adenosyl-L-methionine</name>
        <dbReference type="ChEBI" id="CHEBI:59789"/>
    </ligand>
</feature>
<dbReference type="InterPro" id="IPR020596">
    <property type="entry name" value="rRNA_Ade_Mease_Trfase_CS"/>
</dbReference>
<reference evidence="10 11" key="1">
    <citation type="submission" date="2019-09" db="EMBL/GenBank/DDBJ databases">
        <title>Genome sequencing of strain KACC 21233.</title>
        <authorList>
            <person name="Heo J."/>
            <person name="Kim S.-J."/>
            <person name="Kim J.-S."/>
            <person name="Hong S.-B."/>
            <person name="Kwon S.-W."/>
        </authorList>
    </citation>
    <scope>NUCLEOTIDE SEQUENCE [LARGE SCALE GENOMIC DNA]</scope>
    <source>
        <strain evidence="10 11">KACC 21233</strain>
    </source>
</reference>
<feature type="domain" description="Ribosomal RNA adenine methylase transferase N-terminal" evidence="9">
    <location>
        <begin position="33"/>
        <end position="205"/>
    </location>
</feature>
<evidence type="ECO:0000256" key="7">
    <source>
        <dbReference type="HAMAP-Rule" id="MF_00607"/>
    </source>
</evidence>
<protein>
    <recommendedName>
        <fullName evidence="7">Ribosomal RNA small subunit methyltransferase A</fullName>
        <ecNumber evidence="7">2.1.1.182</ecNumber>
    </recommendedName>
    <alternativeName>
        <fullName evidence="7">16S rRNA (adenine(1518)-N(6)/adenine(1519)-N(6))-dimethyltransferase</fullName>
    </alternativeName>
    <alternativeName>
        <fullName evidence="7">16S rRNA dimethyladenosine transferase</fullName>
    </alternativeName>
    <alternativeName>
        <fullName evidence="7">16S rRNA dimethylase</fullName>
    </alternativeName>
    <alternativeName>
        <fullName evidence="7">S-adenosylmethionine-6-N', N'-adenosyl(rRNA) dimethyltransferase</fullName>
    </alternativeName>
</protein>
<keyword evidence="4 7" id="KW-0808">Transferase</keyword>
<comment type="similarity">
    <text evidence="7">Belongs to the class I-like SAM-binding methyltransferase superfamily. rRNA adenine N(6)-methyltransferase family. RsmA subfamily.</text>
</comment>
<dbReference type="GO" id="GO:0003723">
    <property type="term" value="F:RNA binding"/>
    <property type="evidence" value="ECO:0007669"/>
    <property type="project" value="UniProtKB-UniRule"/>
</dbReference>
<dbReference type="CDD" id="cd02440">
    <property type="entry name" value="AdoMet_MTases"/>
    <property type="match status" value="1"/>
</dbReference>
<evidence type="ECO:0000256" key="3">
    <source>
        <dbReference type="ARBA" id="ARBA00022603"/>
    </source>
</evidence>
<evidence type="ECO:0000256" key="8">
    <source>
        <dbReference type="PROSITE-ProRule" id="PRU01026"/>
    </source>
</evidence>
<accession>A0A5C1YMM8</accession>
<keyword evidence="5 7" id="KW-0949">S-adenosyl-L-methionine</keyword>
<dbReference type="InterPro" id="IPR020598">
    <property type="entry name" value="rRNA_Ade_methylase_Trfase_N"/>
</dbReference>
<keyword evidence="3 7" id="KW-0489">Methyltransferase</keyword>
<dbReference type="InterPro" id="IPR023165">
    <property type="entry name" value="rRNA_Ade_diMease-like_C"/>
</dbReference>
<feature type="binding site" evidence="7 8">
    <location>
        <position position="120"/>
    </location>
    <ligand>
        <name>S-adenosyl-L-methionine</name>
        <dbReference type="ChEBI" id="CHEBI:59789"/>
    </ligand>
</feature>
<sequence length="281" mass="30206">MSDKLESLRDTIQRHGLEARKALGQHFLLDPGITGHIAALAGSLAGRSVVEVGPGPGGLTRALLETPALYVHAVELDTRAIAIIEELAQNYPGRLSITQADALKCDLTALVPAPRQIVANLPYNVATPLLTGWLRQATEWERLTLMFQLEVAERICAAPDTEHYGRLAVLCQWCADCAVVMKLPPGAFSPPPAVWSAVASITPHAQQPDPSLFRAMEQVTAAAFGQRRKMLRGSLKGLDGSTLLEATGIDGTRRAETLTIAEFDALARAHLARKADARTKA</sequence>
<dbReference type="OrthoDB" id="9814755at2"/>
<feature type="binding site" evidence="7 8">
    <location>
        <position position="101"/>
    </location>
    <ligand>
        <name>S-adenosyl-L-methionine</name>
        <dbReference type="ChEBI" id="CHEBI:59789"/>
    </ligand>
</feature>
<dbReference type="SMART" id="SM00650">
    <property type="entry name" value="rADc"/>
    <property type="match status" value="1"/>
</dbReference>
<comment type="catalytic activity">
    <reaction evidence="7">
        <text>adenosine(1518)/adenosine(1519) in 16S rRNA + 4 S-adenosyl-L-methionine = N(6)-dimethyladenosine(1518)/N(6)-dimethyladenosine(1519) in 16S rRNA + 4 S-adenosyl-L-homocysteine + 4 H(+)</text>
        <dbReference type="Rhea" id="RHEA:19609"/>
        <dbReference type="Rhea" id="RHEA-COMP:10232"/>
        <dbReference type="Rhea" id="RHEA-COMP:10233"/>
        <dbReference type="ChEBI" id="CHEBI:15378"/>
        <dbReference type="ChEBI" id="CHEBI:57856"/>
        <dbReference type="ChEBI" id="CHEBI:59789"/>
        <dbReference type="ChEBI" id="CHEBI:74411"/>
        <dbReference type="ChEBI" id="CHEBI:74493"/>
        <dbReference type="EC" id="2.1.1.182"/>
    </reaction>
</comment>
<proteinExistence type="inferred from homology"/>
<evidence type="ECO:0000256" key="6">
    <source>
        <dbReference type="ARBA" id="ARBA00022884"/>
    </source>
</evidence>
<name>A0A5C1YMM8_9PROT</name>
<dbReference type="PANTHER" id="PTHR11727:SF7">
    <property type="entry name" value="DIMETHYLADENOSINE TRANSFERASE-RELATED"/>
    <property type="match status" value="1"/>
</dbReference>
<dbReference type="InterPro" id="IPR029063">
    <property type="entry name" value="SAM-dependent_MTases_sf"/>
</dbReference>
<dbReference type="PANTHER" id="PTHR11727">
    <property type="entry name" value="DIMETHYLADENOSINE TRANSFERASE"/>
    <property type="match status" value="1"/>
</dbReference>
<dbReference type="SUPFAM" id="SSF53335">
    <property type="entry name" value="S-adenosyl-L-methionine-dependent methyltransferases"/>
    <property type="match status" value="1"/>
</dbReference>
<gene>
    <name evidence="7 10" type="primary">rsmA</name>
    <name evidence="7" type="synonym">ksgA</name>
    <name evidence="10" type="ORF">FLP30_00170</name>
</gene>
<feature type="binding site" evidence="7 8">
    <location>
        <position position="28"/>
    </location>
    <ligand>
        <name>S-adenosyl-L-methionine</name>
        <dbReference type="ChEBI" id="CHEBI:59789"/>
    </ligand>
</feature>
<dbReference type="GO" id="GO:0052908">
    <property type="term" value="F:16S rRNA (adenine(1518)-N(6)/adenine(1519)-N(6))-dimethyltransferase activity"/>
    <property type="evidence" value="ECO:0007669"/>
    <property type="project" value="UniProtKB-EC"/>
</dbReference>
<dbReference type="PROSITE" id="PS51689">
    <property type="entry name" value="SAM_RNA_A_N6_MT"/>
    <property type="match status" value="1"/>
</dbReference>
<evidence type="ECO:0000313" key="11">
    <source>
        <dbReference type="Proteomes" id="UP000324536"/>
    </source>
</evidence>
<dbReference type="EMBL" id="CP043506">
    <property type="protein sequence ID" value="QEO16357.1"/>
    <property type="molecule type" value="Genomic_DNA"/>
</dbReference>
<dbReference type="Gene3D" id="1.10.8.100">
    <property type="entry name" value="Ribosomal RNA adenine dimethylase-like, domain 2"/>
    <property type="match status" value="1"/>
</dbReference>
<comment type="function">
    <text evidence="7">Specifically dimethylates two adjacent adenosines (A1518 and A1519) in the loop of a conserved hairpin near the 3'-end of 16S rRNA in the 30S particle. May play a critical role in biogenesis of 30S subunits.</text>
</comment>
<evidence type="ECO:0000256" key="4">
    <source>
        <dbReference type="ARBA" id="ARBA00022679"/>
    </source>
</evidence>
<dbReference type="Proteomes" id="UP000324536">
    <property type="component" value="Chromosome"/>
</dbReference>
<dbReference type="PROSITE" id="PS01131">
    <property type="entry name" value="RRNA_A_DIMETH"/>
    <property type="match status" value="1"/>
</dbReference>
<comment type="subcellular location">
    <subcellularLocation>
        <location evidence="7">Cytoplasm</location>
    </subcellularLocation>
</comment>
<feature type="binding site" evidence="7 8">
    <location>
        <position position="53"/>
    </location>
    <ligand>
        <name>S-adenosyl-L-methionine</name>
        <dbReference type="ChEBI" id="CHEBI:59789"/>
    </ligand>
</feature>
<dbReference type="NCBIfam" id="TIGR00755">
    <property type="entry name" value="ksgA"/>
    <property type="match status" value="1"/>
</dbReference>
<organism evidence="10 11">
    <name type="scientific">Acetobacter vaccinii</name>
    <dbReference type="NCBI Taxonomy" id="2592655"/>
    <lineage>
        <taxon>Bacteria</taxon>
        <taxon>Pseudomonadati</taxon>
        <taxon>Pseudomonadota</taxon>
        <taxon>Alphaproteobacteria</taxon>
        <taxon>Acetobacterales</taxon>
        <taxon>Acetobacteraceae</taxon>
        <taxon>Acetobacter</taxon>
    </lineage>
</organism>
<evidence type="ECO:0000256" key="1">
    <source>
        <dbReference type="ARBA" id="ARBA00022490"/>
    </source>
</evidence>
<evidence type="ECO:0000259" key="9">
    <source>
        <dbReference type="SMART" id="SM00650"/>
    </source>
</evidence>
<keyword evidence="6 7" id="KW-0694">RNA-binding</keyword>
<dbReference type="Pfam" id="PF00398">
    <property type="entry name" value="RrnaAD"/>
    <property type="match status" value="1"/>
</dbReference>
<dbReference type="AlphaFoldDB" id="A0A5C1YMM8"/>
<dbReference type="KEGG" id="acek:FLP30_00170"/>
<dbReference type="EC" id="2.1.1.182" evidence="7"/>
<keyword evidence="1 7" id="KW-0963">Cytoplasm</keyword>
<feature type="binding site" evidence="7 8">
    <location>
        <position position="75"/>
    </location>
    <ligand>
        <name>S-adenosyl-L-methionine</name>
        <dbReference type="ChEBI" id="CHEBI:59789"/>
    </ligand>
</feature>
<dbReference type="GO" id="GO:0005829">
    <property type="term" value="C:cytosol"/>
    <property type="evidence" value="ECO:0007669"/>
    <property type="project" value="TreeGrafter"/>
</dbReference>
<dbReference type="HAMAP" id="MF_00607">
    <property type="entry name" value="16SrRNA_methyltr_A"/>
    <property type="match status" value="1"/>
</dbReference>